<dbReference type="Pfam" id="PF23147">
    <property type="entry name" value="GDH2_N"/>
    <property type="match status" value="1"/>
</dbReference>
<organism evidence="2 3">
    <name type="scientific">Physocladia obscura</name>
    <dbReference type="NCBI Taxonomy" id="109957"/>
    <lineage>
        <taxon>Eukaryota</taxon>
        <taxon>Fungi</taxon>
        <taxon>Fungi incertae sedis</taxon>
        <taxon>Chytridiomycota</taxon>
        <taxon>Chytridiomycota incertae sedis</taxon>
        <taxon>Chytridiomycetes</taxon>
        <taxon>Chytridiales</taxon>
        <taxon>Chytriomycetaceae</taxon>
        <taxon>Physocladia</taxon>
    </lineage>
</organism>
<protein>
    <recommendedName>
        <fullName evidence="1">NAD-dependent glutamate dehydrogenase N-terminal domain-containing protein</fullName>
    </recommendedName>
</protein>
<evidence type="ECO:0000259" key="1">
    <source>
        <dbReference type="Pfam" id="PF23147"/>
    </source>
</evidence>
<name>A0AAD5XDA2_9FUNG</name>
<dbReference type="AlphaFoldDB" id="A0AAD5XDA2"/>
<sequence>MLGAPTAAMLLCSAAGKQTRRVILNAAKHKRIGSQHNIFKSTAFGYFNAGFKTGSIISNGLNTFAVRGFATKPGSRAQHGFSSFAEKSGQMARVSEILREKGFIPTDLIAKEIEFFYG</sequence>
<feature type="non-terminal residue" evidence="2">
    <location>
        <position position="118"/>
    </location>
</feature>
<evidence type="ECO:0000313" key="3">
    <source>
        <dbReference type="Proteomes" id="UP001211907"/>
    </source>
</evidence>
<gene>
    <name evidence="2" type="ORF">HK100_003933</name>
</gene>
<dbReference type="InterPro" id="IPR055480">
    <property type="entry name" value="NAD-GDH_N"/>
</dbReference>
<accession>A0AAD5XDA2</accession>
<keyword evidence="3" id="KW-1185">Reference proteome</keyword>
<evidence type="ECO:0000313" key="2">
    <source>
        <dbReference type="EMBL" id="KAJ3105178.1"/>
    </source>
</evidence>
<dbReference type="Proteomes" id="UP001211907">
    <property type="component" value="Unassembled WGS sequence"/>
</dbReference>
<comment type="caution">
    <text evidence="2">The sequence shown here is derived from an EMBL/GenBank/DDBJ whole genome shotgun (WGS) entry which is preliminary data.</text>
</comment>
<reference evidence="2" key="1">
    <citation type="submission" date="2020-05" db="EMBL/GenBank/DDBJ databases">
        <title>Phylogenomic resolution of chytrid fungi.</title>
        <authorList>
            <person name="Stajich J.E."/>
            <person name="Amses K."/>
            <person name="Simmons R."/>
            <person name="Seto K."/>
            <person name="Myers J."/>
            <person name="Bonds A."/>
            <person name="Quandt C.A."/>
            <person name="Barry K."/>
            <person name="Liu P."/>
            <person name="Grigoriev I."/>
            <person name="Longcore J.E."/>
            <person name="James T.Y."/>
        </authorList>
    </citation>
    <scope>NUCLEOTIDE SEQUENCE</scope>
    <source>
        <strain evidence="2">JEL0513</strain>
    </source>
</reference>
<proteinExistence type="predicted"/>
<dbReference type="EMBL" id="JADGJH010002016">
    <property type="protein sequence ID" value="KAJ3105178.1"/>
    <property type="molecule type" value="Genomic_DNA"/>
</dbReference>
<feature type="domain" description="NAD-dependent glutamate dehydrogenase N-terminal" evidence="1">
    <location>
        <begin position="84"/>
        <end position="117"/>
    </location>
</feature>